<dbReference type="Proteomes" id="UP001164929">
    <property type="component" value="Chromosome 2"/>
</dbReference>
<name>A0AAD6RGN6_9ROSI</name>
<accession>A0AAD6RGN6</accession>
<reference evidence="1" key="1">
    <citation type="journal article" date="2023" name="Mol. Ecol. Resour.">
        <title>Chromosome-level genome assembly of a triploid poplar Populus alba 'Berolinensis'.</title>
        <authorList>
            <person name="Chen S."/>
            <person name="Yu Y."/>
            <person name="Wang X."/>
            <person name="Wang S."/>
            <person name="Zhang T."/>
            <person name="Zhou Y."/>
            <person name="He R."/>
            <person name="Meng N."/>
            <person name="Wang Y."/>
            <person name="Liu W."/>
            <person name="Liu Z."/>
            <person name="Liu J."/>
            <person name="Guo Q."/>
            <person name="Huang H."/>
            <person name="Sederoff R.R."/>
            <person name="Wang G."/>
            <person name="Qu G."/>
            <person name="Chen S."/>
        </authorList>
    </citation>
    <scope>NUCLEOTIDE SEQUENCE</scope>
    <source>
        <strain evidence="1">SC-2020</strain>
    </source>
</reference>
<evidence type="ECO:0000313" key="1">
    <source>
        <dbReference type="EMBL" id="KAJ7007842.1"/>
    </source>
</evidence>
<comment type="caution">
    <text evidence="1">The sequence shown here is derived from an EMBL/GenBank/DDBJ whole genome shotgun (WGS) entry which is preliminary data.</text>
</comment>
<evidence type="ECO:0000313" key="2">
    <source>
        <dbReference type="Proteomes" id="UP001164929"/>
    </source>
</evidence>
<dbReference type="EMBL" id="JAQIZT010000002">
    <property type="protein sequence ID" value="KAJ7007842.1"/>
    <property type="molecule type" value="Genomic_DNA"/>
</dbReference>
<protein>
    <submittedName>
        <fullName evidence="1">Uncharacterized protein</fullName>
    </submittedName>
</protein>
<proteinExistence type="predicted"/>
<dbReference type="AlphaFoldDB" id="A0AAD6RGN6"/>
<gene>
    <name evidence="1" type="ORF">NC653_006773</name>
</gene>
<organism evidence="1 2">
    <name type="scientific">Populus alba x Populus x berolinensis</name>
    <dbReference type="NCBI Taxonomy" id="444605"/>
    <lineage>
        <taxon>Eukaryota</taxon>
        <taxon>Viridiplantae</taxon>
        <taxon>Streptophyta</taxon>
        <taxon>Embryophyta</taxon>
        <taxon>Tracheophyta</taxon>
        <taxon>Spermatophyta</taxon>
        <taxon>Magnoliopsida</taxon>
        <taxon>eudicotyledons</taxon>
        <taxon>Gunneridae</taxon>
        <taxon>Pentapetalae</taxon>
        <taxon>rosids</taxon>
        <taxon>fabids</taxon>
        <taxon>Malpighiales</taxon>
        <taxon>Salicaceae</taxon>
        <taxon>Saliceae</taxon>
        <taxon>Populus</taxon>
    </lineage>
</organism>
<keyword evidence="2" id="KW-1185">Reference proteome</keyword>
<sequence>MLLKLLVSVNLSLSTFPFPLFLSSILLVFFPGPLSDIWCAHHFLPSGLLKVSGVHGNTGSYTASSREACGAAFAPLIHGLKNWTSYVEDRTCM</sequence>